<keyword evidence="2" id="KW-1003">Cell membrane</keyword>
<keyword evidence="7" id="KW-1185">Reference proteome</keyword>
<dbReference type="EMBL" id="LR778301">
    <property type="protein sequence ID" value="CAB1370983.1"/>
    <property type="molecule type" value="Genomic_DNA"/>
</dbReference>
<evidence type="ECO:0000256" key="5">
    <source>
        <dbReference type="ARBA" id="ARBA00023136"/>
    </source>
</evidence>
<dbReference type="GO" id="GO:0005886">
    <property type="term" value="C:plasma membrane"/>
    <property type="evidence" value="ECO:0007669"/>
    <property type="project" value="UniProtKB-SubCell"/>
</dbReference>
<comment type="subcellular location">
    <subcellularLocation>
        <location evidence="1">Cell membrane</location>
        <topology evidence="1">Multi-pass membrane protein</topology>
    </subcellularLocation>
</comment>
<proteinExistence type="predicted"/>
<evidence type="ECO:0000313" key="6">
    <source>
        <dbReference type="EMBL" id="CAB1370983.1"/>
    </source>
</evidence>
<keyword evidence="3" id="KW-0812">Transmembrane</keyword>
<keyword evidence="4" id="KW-1133">Transmembrane helix</keyword>
<evidence type="ECO:0000256" key="2">
    <source>
        <dbReference type="ARBA" id="ARBA00022475"/>
    </source>
</evidence>
<dbReference type="OrthoDB" id="9181271at2"/>
<dbReference type="RefSeq" id="WP_145770387.1">
    <property type="nucleotide sequence ID" value="NZ_LR778301.1"/>
</dbReference>
<organism evidence="6 7">
    <name type="scientific">Denitratisoma oestradiolicum</name>
    <dbReference type="NCBI Taxonomy" id="311182"/>
    <lineage>
        <taxon>Bacteria</taxon>
        <taxon>Pseudomonadati</taxon>
        <taxon>Pseudomonadota</taxon>
        <taxon>Betaproteobacteria</taxon>
        <taxon>Nitrosomonadales</taxon>
        <taxon>Sterolibacteriaceae</taxon>
        <taxon>Denitratisoma</taxon>
    </lineage>
</organism>
<name>A0A6S6Y107_9PROT</name>
<dbReference type="AlphaFoldDB" id="A0A6S6Y107"/>
<keyword evidence="5" id="KW-0472">Membrane</keyword>
<dbReference type="Pfam" id="PF03899">
    <property type="entry name" value="ATP-synt_I"/>
    <property type="match status" value="1"/>
</dbReference>
<dbReference type="InterPro" id="IPR005598">
    <property type="entry name" value="ATP_synth_I"/>
</dbReference>
<evidence type="ECO:0000256" key="4">
    <source>
        <dbReference type="ARBA" id="ARBA00022989"/>
    </source>
</evidence>
<sequence>MHKVLFLQFVAVVLVTAIAGFWVGTRGAVSALIGGASYFLPNLAFVLRLKIAAASGRASTATFFAAEFFKVVATIGILALAQRYFDVHWLSLLVGLFAALKANLFAFLLKT</sequence>
<dbReference type="KEGG" id="doe:DENOEST_3829"/>
<evidence type="ECO:0000313" key="7">
    <source>
        <dbReference type="Proteomes" id="UP000515733"/>
    </source>
</evidence>
<accession>A0A6S6Y107</accession>
<evidence type="ECO:0000256" key="3">
    <source>
        <dbReference type="ARBA" id="ARBA00022692"/>
    </source>
</evidence>
<reference evidence="6 7" key="1">
    <citation type="submission" date="2020-03" db="EMBL/GenBank/DDBJ databases">
        <authorList>
            <consortium name="Genoscope - CEA"/>
            <person name="William W."/>
        </authorList>
    </citation>
    <scope>NUCLEOTIDE SEQUENCE [LARGE SCALE GENOMIC DNA]</scope>
    <source>
        <strain evidence="7">DSM 16959</strain>
    </source>
</reference>
<evidence type="ECO:0000256" key="1">
    <source>
        <dbReference type="ARBA" id="ARBA00004651"/>
    </source>
</evidence>
<gene>
    <name evidence="6" type="ORF">DENOEST_3829</name>
</gene>
<dbReference type="Proteomes" id="UP000515733">
    <property type="component" value="Chromosome"/>
</dbReference>
<protein>
    <submittedName>
        <fullName evidence="6">ATP synthase subunit I</fullName>
    </submittedName>
</protein>